<feature type="region of interest" description="Disordered" evidence="5">
    <location>
        <begin position="174"/>
        <end position="198"/>
    </location>
</feature>
<dbReference type="GO" id="GO:0016020">
    <property type="term" value="C:membrane"/>
    <property type="evidence" value="ECO:0007669"/>
    <property type="project" value="UniProtKB-SubCell"/>
</dbReference>
<sequence>MAANPKLFLSSFVLNESSDLLEWISYHKSIGASDIHIFVGSKSDGERPLLDALADAGVVTLQPVPVDPETSEEMRNSALRAATLEARQSGGYGLFLAPDEYLRITAKGGTVQALMKACKDADVLCAPVLEFGTGGRHKHMPGPVLSTATHRAPLPDAVPECSFRSIVRLGLYPSRTPDMPTGPAQKPDPKWVNGSGKAMPRPYSRAAWSDAKGVIGTDKATILKLSAPSVETYLLRMNALPEKNRPDAATVAARLQGFAAMTEPDPGLASHSATIDTQIAALLALPGIAAAQETVCARERAALENLRMSEPVILAPAPAKQTTSPDEAMPDDTEADDGLGETPDSTPAQGPGLPAWFAEIHTSGDRQGFYTRLANHALVCIRRDDARLVVTFDNLSNVNDLSFTREPWAYKFVRDNNCSHLSVMARRKDWFRDPQLIEHLQTLAANGFFREFGKVFMTGTSMGGFAALAFASLAPGATIISFNPQTTLDETLVPWEKRFRMGRQRDWSLPFSDSAYEIDDIEKAFVLYDPFFEPDRRHVERLEGDNVHLLKSWCTGHFTPVFLRRANLLKPIMQHAIDNTLTPELFYSLYRARRGLPWYRKSLESYLQDRGRPELALRARSAFRKLRKQAAE</sequence>
<keyword evidence="7" id="KW-1185">Reference proteome</keyword>
<reference evidence="6 7" key="1">
    <citation type="submission" date="2016-11" db="EMBL/GenBank/DDBJ databases">
        <authorList>
            <person name="Varghese N."/>
            <person name="Submissions S."/>
        </authorList>
    </citation>
    <scope>NUCLEOTIDE SEQUENCE [LARGE SCALE GENOMIC DNA]</scope>
    <source>
        <strain evidence="6 7">DSM 28249</strain>
    </source>
</reference>
<keyword evidence="3 6" id="KW-0808">Transferase</keyword>
<feature type="region of interest" description="Disordered" evidence="5">
    <location>
        <begin position="316"/>
        <end position="350"/>
    </location>
</feature>
<gene>
    <name evidence="6" type="ORF">SAMN05443432_11096</name>
</gene>
<evidence type="ECO:0000256" key="1">
    <source>
        <dbReference type="ARBA" id="ARBA00004370"/>
    </source>
</evidence>
<dbReference type="GO" id="GO:0016757">
    <property type="term" value="F:glycosyltransferase activity"/>
    <property type="evidence" value="ECO:0007669"/>
    <property type="project" value="UniProtKB-KW"/>
</dbReference>
<dbReference type="RefSeq" id="WP_149780648.1">
    <property type="nucleotide sequence ID" value="NZ_FRCB01000010.1"/>
</dbReference>
<protein>
    <submittedName>
        <fullName evidence="6">Glycosyl transferase family 2</fullName>
    </submittedName>
</protein>
<keyword evidence="2" id="KW-0328">Glycosyltransferase</keyword>
<dbReference type="Pfam" id="PF01697">
    <property type="entry name" value="Glyco_transf_92"/>
    <property type="match status" value="1"/>
</dbReference>
<organism evidence="6 7">
    <name type="scientific">Roseovarius litoreus</name>
    <dbReference type="NCBI Taxonomy" id="1155722"/>
    <lineage>
        <taxon>Bacteria</taxon>
        <taxon>Pseudomonadati</taxon>
        <taxon>Pseudomonadota</taxon>
        <taxon>Alphaproteobacteria</taxon>
        <taxon>Rhodobacterales</taxon>
        <taxon>Roseobacteraceae</taxon>
        <taxon>Roseovarius</taxon>
    </lineage>
</organism>
<dbReference type="AlphaFoldDB" id="A0A1M7KE00"/>
<dbReference type="Proteomes" id="UP000322545">
    <property type="component" value="Unassembled WGS sequence"/>
</dbReference>
<feature type="compositionally biased region" description="Acidic residues" evidence="5">
    <location>
        <begin position="328"/>
        <end position="339"/>
    </location>
</feature>
<dbReference type="Gene3D" id="3.40.50.1820">
    <property type="entry name" value="alpha/beta hydrolase"/>
    <property type="match status" value="1"/>
</dbReference>
<evidence type="ECO:0000256" key="5">
    <source>
        <dbReference type="SAM" id="MobiDB-lite"/>
    </source>
</evidence>
<evidence type="ECO:0000256" key="4">
    <source>
        <dbReference type="ARBA" id="ARBA00023136"/>
    </source>
</evidence>
<dbReference type="InterPro" id="IPR008166">
    <property type="entry name" value="Glyco_transf_92"/>
</dbReference>
<dbReference type="InterPro" id="IPR029058">
    <property type="entry name" value="AB_hydrolase_fold"/>
</dbReference>
<dbReference type="EMBL" id="FRCB01000010">
    <property type="protein sequence ID" value="SHM63538.1"/>
    <property type="molecule type" value="Genomic_DNA"/>
</dbReference>
<name>A0A1M7KE00_9RHOB</name>
<evidence type="ECO:0000313" key="6">
    <source>
        <dbReference type="EMBL" id="SHM63538.1"/>
    </source>
</evidence>
<proteinExistence type="predicted"/>
<keyword evidence="4" id="KW-0472">Membrane</keyword>
<evidence type="ECO:0000256" key="2">
    <source>
        <dbReference type="ARBA" id="ARBA00022676"/>
    </source>
</evidence>
<evidence type="ECO:0000313" key="7">
    <source>
        <dbReference type="Proteomes" id="UP000322545"/>
    </source>
</evidence>
<accession>A0A1M7KE00</accession>
<dbReference type="SUPFAM" id="SSF53474">
    <property type="entry name" value="alpha/beta-Hydrolases"/>
    <property type="match status" value="1"/>
</dbReference>
<comment type="subcellular location">
    <subcellularLocation>
        <location evidence="1">Membrane</location>
    </subcellularLocation>
</comment>
<evidence type="ECO:0000256" key="3">
    <source>
        <dbReference type="ARBA" id="ARBA00022679"/>
    </source>
</evidence>